<evidence type="ECO:0000256" key="6">
    <source>
        <dbReference type="ARBA" id="ARBA00022989"/>
    </source>
</evidence>
<name>A0A8S1IPX8_9CHLO</name>
<comment type="subcellular location">
    <subcellularLocation>
        <location evidence="1 9">Mitochondrion inner membrane</location>
        <topology evidence="1 9">Single-pass membrane protein</topology>
    </subcellularLocation>
</comment>
<keyword evidence="7 9" id="KW-0496">Mitochondrion</keyword>
<dbReference type="OrthoDB" id="436405at2759"/>
<evidence type="ECO:0000256" key="10">
    <source>
        <dbReference type="SAM" id="MobiDB-lite"/>
    </source>
</evidence>
<proteinExistence type="inferred from homology"/>
<sequence>MQPLRRSSSLLPLGTWVSRKYILRRGPQLSRALACASMPLGAAMGVLPHMELFWSSSPSLGFAARPLSTSEQRAKENSTKSEDAENQTHKSLMYDKEEYSIGSEMAQKPMTAAEGVSYTAVILAAFAVLGAIIWAFISTYIMDPLEYICFNLTLDKLRQDPRIIVRLGNTIKGYGEDSSHRWQRQRIPNREYTDPKGTQHLQIQFHIKGHGGVGVVYADMYKDNSKKWQYSYLYVDFPSGGSSQRLAIVRPQI</sequence>
<keyword evidence="4 9" id="KW-0999">Mitochondrion inner membrane</keyword>
<keyword evidence="9" id="KW-0653">Protein transport</keyword>
<dbReference type="Pfam" id="PF08294">
    <property type="entry name" value="TIM21"/>
    <property type="match status" value="1"/>
</dbReference>
<dbReference type="AlphaFoldDB" id="A0A8S1IPX8"/>
<accession>A0A8S1IPX8</accession>
<evidence type="ECO:0000256" key="3">
    <source>
        <dbReference type="ARBA" id="ARBA00022692"/>
    </source>
</evidence>
<feature type="compositionally biased region" description="Basic and acidic residues" evidence="10">
    <location>
        <begin position="72"/>
        <end position="87"/>
    </location>
</feature>
<dbReference type="Gene3D" id="3.10.450.320">
    <property type="entry name" value="Mitochondrial import inner membrane translocase subunit Tim21"/>
    <property type="match status" value="1"/>
</dbReference>
<reference evidence="11" key="1">
    <citation type="submission" date="2020-12" db="EMBL/GenBank/DDBJ databases">
        <authorList>
            <person name="Iha C."/>
        </authorList>
    </citation>
    <scope>NUCLEOTIDE SEQUENCE</scope>
</reference>
<comment type="caution">
    <text evidence="11">The sequence shown here is derived from an EMBL/GenBank/DDBJ whole genome shotgun (WGS) entry which is preliminary data.</text>
</comment>
<dbReference type="GO" id="GO:0030150">
    <property type="term" value="P:protein import into mitochondrial matrix"/>
    <property type="evidence" value="ECO:0007669"/>
    <property type="project" value="UniProtKB-UniRule"/>
</dbReference>
<feature type="region of interest" description="Disordered" evidence="10">
    <location>
        <begin position="66"/>
        <end position="87"/>
    </location>
</feature>
<evidence type="ECO:0000256" key="2">
    <source>
        <dbReference type="ARBA" id="ARBA00010867"/>
    </source>
</evidence>
<dbReference type="Proteomes" id="UP000708148">
    <property type="component" value="Unassembled WGS sequence"/>
</dbReference>
<keyword evidence="9" id="KW-0811">Translocation</keyword>
<keyword evidence="8 9" id="KW-0472">Membrane</keyword>
<keyword evidence="12" id="KW-1185">Reference proteome</keyword>
<feature type="transmembrane region" description="Helical" evidence="9">
    <location>
        <begin position="115"/>
        <end position="137"/>
    </location>
</feature>
<dbReference type="EMBL" id="CAJHUC010000555">
    <property type="protein sequence ID" value="CAD7696840.1"/>
    <property type="molecule type" value="Genomic_DNA"/>
</dbReference>
<evidence type="ECO:0000313" key="11">
    <source>
        <dbReference type="EMBL" id="CAD7696840.1"/>
    </source>
</evidence>
<organism evidence="11 12">
    <name type="scientific">Ostreobium quekettii</name>
    <dbReference type="NCBI Taxonomy" id="121088"/>
    <lineage>
        <taxon>Eukaryota</taxon>
        <taxon>Viridiplantae</taxon>
        <taxon>Chlorophyta</taxon>
        <taxon>core chlorophytes</taxon>
        <taxon>Ulvophyceae</taxon>
        <taxon>TCBD clade</taxon>
        <taxon>Bryopsidales</taxon>
        <taxon>Ostreobineae</taxon>
        <taxon>Ostreobiaceae</taxon>
        <taxon>Ostreobium</taxon>
    </lineage>
</organism>
<dbReference type="FunFam" id="3.10.450.320:FF:000002">
    <property type="entry name" value="Mitochondrial import inner membrane translocase subunit tim21"/>
    <property type="match status" value="1"/>
</dbReference>
<comment type="subunit">
    <text evidence="9">Component of the TIM23 complex.</text>
</comment>
<evidence type="ECO:0000256" key="9">
    <source>
        <dbReference type="RuleBase" id="RU367142"/>
    </source>
</evidence>
<dbReference type="PANTHER" id="PTHR13032:SF6">
    <property type="entry name" value="MITOCHONDRIAL IMPORT INNER MEMBRANE TRANSLOCASE SUBUNIT TIM21"/>
    <property type="match status" value="1"/>
</dbReference>
<dbReference type="PANTHER" id="PTHR13032">
    <property type="entry name" value="MITOCHONDRIAL IMPORT INNER MEMBRANE TRANSLOCASE SUBUNIT TIM21"/>
    <property type="match status" value="1"/>
</dbReference>
<evidence type="ECO:0000256" key="8">
    <source>
        <dbReference type="ARBA" id="ARBA00023136"/>
    </source>
</evidence>
<evidence type="ECO:0000256" key="1">
    <source>
        <dbReference type="ARBA" id="ARBA00004434"/>
    </source>
</evidence>
<comment type="similarity">
    <text evidence="2 9">Belongs to the TIM21 family.</text>
</comment>
<evidence type="ECO:0000313" key="12">
    <source>
        <dbReference type="Proteomes" id="UP000708148"/>
    </source>
</evidence>
<gene>
    <name evidence="11" type="ORF">OSTQU699_LOCUS2201</name>
</gene>
<evidence type="ECO:0000256" key="4">
    <source>
        <dbReference type="ARBA" id="ARBA00022792"/>
    </source>
</evidence>
<evidence type="ECO:0000256" key="5">
    <source>
        <dbReference type="ARBA" id="ARBA00022946"/>
    </source>
</evidence>
<dbReference type="GO" id="GO:0005744">
    <property type="term" value="C:TIM23 mitochondrial import inner membrane translocase complex"/>
    <property type="evidence" value="ECO:0007669"/>
    <property type="project" value="UniProtKB-UniRule"/>
</dbReference>
<protein>
    <recommendedName>
        <fullName evidence="9">Mitochondrial import inner membrane translocase subunit Tim21</fullName>
    </recommendedName>
</protein>
<keyword evidence="9" id="KW-0813">Transport</keyword>
<dbReference type="InterPro" id="IPR038552">
    <property type="entry name" value="Tim21_IMS_sf"/>
</dbReference>
<keyword evidence="5" id="KW-0809">Transit peptide</keyword>
<comment type="function">
    <text evidence="9">Essential component of the TIM23 complex, a complex that mediates the translocation of transit peptide-containing proteins across the mitochondrial inner membrane.</text>
</comment>
<dbReference type="InterPro" id="IPR013261">
    <property type="entry name" value="Tim21"/>
</dbReference>
<keyword evidence="6 9" id="KW-1133">Transmembrane helix</keyword>
<keyword evidence="3 9" id="KW-0812">Transmembrane</keyword>
<evidence type="ECO:0000256" key="7">
    <source>
        <dbReference type="ARBA" id="ARBA00023128"/>
    </source>
</evidence>